<sequence>MSTSSPLFSDVVTEMLARVDISTGRNEAELASDTSRDYPAEEWQIRELQRATQEADDGDFASAEDVRAIAQKWEGRL</sequence>
<gene>
    <name evidence="1" type="ORF">BK674_04620</name>
</gene>
<name>A0A423NV90_9PSED</name>
<evidence type="ECO:0000313" key="1">
    <source>
        <dbReference type="EMBL" id="ROO02121.1"/>
    </source>
</evidence>
<protein>
    <submittedName>
        <fullName evidence="1">Uncharacterized protein</fullName>
    </submittedName>
</protein>
<evidence type="ECO:0000313" key="2">
    <source>
        <dbReference type="Proteomes" id="UP000284207"/>
    </source>
</evidence>
<proteinExistence type="predicted"/>
<dbReference type="EMBL" id="MOCA01000002">
    <property type="protein sequence ID" value="ROO02121.1"/>
    <property type="molecule type" value="Genomic_DNA"/>
</dbReference>
<accession>A0A423NV90</accession>
<dbReference type="AlphaFoldDB" id="A0A423NV90"/>
<reference evidence="1 2" key="1">
    <citation type="submission" date="2016-10" db="EMBL/GenBank/DDBJ databases">
        <title>Comparative genome analysis of multiple Pseudomonas spp. focuses on biocontrol and plant growth promoting traits.</title>
        <authorList>
            <person name="Tao X.-Y."/>
            <person name="Taylor C.G."/>
        </authorList>
    </citation>
    <scope>NUCLEOTIDE SEQUENCE [LARGE SCALE GENOMIC DNA]</scope>
    <source>
        <strain evidence="1 2">36B3</strain>
    </source>
</reference>
<dbReference type="Proteomes" id="UP000284207">
    <property type="component" value="Unassembled WGS sequence"/>
</dbReference>
<comment type="caution">
    <text evidence="1">The sequence shown here is derived from an EMBL/GenBank/DDBJ whole genome shotgun (WGS) entry which is preliminary data.</text>
</comment>
<organism evidence="1 2">
    <name type="scientific">Pseudomonas moraviensis</name>
    <dbReference type="NCBI Taxonomy" id="321662"/>
    <lineage>
        <taxon>Bacteria</taxon>
        <taxon>Pseudomonadati</taxon>
        <taxon>Pseudomonadota</taxon>
        <taxon>Gammaproteobacteria</taxon>
        <taxon>Pseudomonadales</taxon>
        <taxon>Pseudomonadaceae</taxon>
        <taxon>Pseudomonas</taxon>
    </lineage>
</organism>